<gene>
    <name evidence="6" type="ORF">CEW83_08800</name>
</gene>
<keyword evidence="4" id="KW-0560">Oxidoreductase</keyword>
<dbReference type="Proteomes" id="UP000244930">
    <property type="component" value="Chromosome"/>
</dbReference>
<sequence>MTQAAKHLVLAGGGHVHLSVLEMLAQRRPAGLETTLITPAPFQNYSGMLPGWIAGHYTLDECRIDLRPLAEAAGVRLIVGRVTGMDADQHRLHLDDGSTMDYSLLSLDVGSETDTADLAALGERLLPVKPLDDFFVQWPLLMATALETPGFRISVIGGGAAGVEIALAASHRLREADSTARIDLVISETGLLPGHAAGVVKRAQQSLNKAGIGIHRARARASESGLVLADGTQFPADKVIATTGARPLGWLAHCGLKLDARGYILVDAHHRSLSHADVFAAGDTCARADVRMARSGVHAVHAGPVLARNLLATIEGGDLQTYQPRRRSLYLLATGPRHAIASWGRWSAEGAWVWRWKDRIDRRFMNRFALPGSAISAATPASAERKC</sequence>
<keyword evidence="7" id="KW-1185">Reference proteome</keyword>
<protein>
    <submittedName>
        <fullName evidence="6">Pyridine nucleotide-disulfide oxidoreductase</fullName>
    </submittedName>
</protein>
<dbReference type="PRINTS" id="PR00368">
    <property type="entry name" value="FADPNR"/>
</dbReference>
<evidence type="ECO:0000313" key="7">
    <source>
        <dbReference type="Proteomes" id="UP000244930"/>
    </source>
</evidence>
<dbReference type="SUPFAM" id="SSF51905">
    <property type="entry name" value="FAD/NAD(P)-binding domain"/>
    <property type="match status" value="2"/>
</dbReference>
<evidence type="ECO:0000256" key="3">
    <source>
        <dbReference type="ARBA" id="ARBA00022827"/>
    </source>
</evidence>
<keyword evidence="2" id="KW-0285">Flavoprotein</keyword>
<dbReference type="Pfam" id="PF07992">
    <property type="entry name" value="Pyr_redox_2"/>
    <property type="match status" value="1"/>
</dbReference>
<feature type="domain" description="FAD/NAD(P)-binding" evidence="5">
    <location>
        <begin position="8"/>
        <end position="290"/>
    </location>
</feature>
<evidence type="ECO:0000313" key="6">
    <source>
        <dbReference type="EMBL" id="AWI77594.1"/>
    </source>
</evidence>
<evidence type="ECO:0000256" key="1">
    <source>
        <dbReference type="ARBA" id="ARBA00001974"/>
    </source>
</evidence>
<dbReference type="InterPro" id="IPR036188">
    <property type="entry name" value="FAD/NAD-bd_sf"/>
</dbReference>
<dbReference type="AlphaFoldDB" id="A0A2U8GW03"/>
<name>A0A2U8GW03_9RHOO</name>
<dbReference type="NCBIfam" id="TIGR03169">
    <property type="entry name" value="Nterm_to_SelD"/>
    <property type="match status" value="1"/>
</dbReference>
<organism evidence="6 7">
    <name type="scientific">Parazoarcus communis</name>
    <dbReference type="NCBI Taxonomy" id="41977"/>
    <lineage>
        <taxon>Bacteria</taxon>
        <taxon>Pseudomonadati</taxon>
        <taxon>Pseudomonadota</taxon>
        <taxon>Betaproteobacteria</taxon>
        <taxon>Rhodocyclales</taxon>
        <taxon>Zoogloeaceae</taxon>
        <taxon>Parazoarcus</taxon>
    </lineage>
</organism>
<dbReference type="InterPro" id="IPR017584">
    <property type="entry name" value="Pyridine_nucleo_diS_OxRdtase_N"/>
</dbReference>
<dbReference type="InterPro" id="IPR023753">
    <property type="entry name" value="FAD/NAD-binding_dom"/>
</dbReference>
<comment type="cofactor">
    <cofactor evidence="1">
        <name>FAD</name>
        <dbReference type="ChEBI" id="CHEBI:57692"/>
    </cofactor>
</comment>
<dbReference type="KEGG" id="acom:CEW83_08800"/>
<dbReference type="PANTHER" id="PTHR42913">
    <property type="entry name" value="APOPTOSIS-INDUCING FACTOR 1"/>
    <property type="match status" value="1"/>
</dbReference>
<dbReference type="GO" id="GO:0019646">
    <property type="term" value="P:aerobic electron transport chain"/>
    <property type="evidence" value="ECO:0007669"/>
    <property type="project" value="TreeGrafter"/>
</dbReference>
<dbReference type="PANTHER" id="PTHR42913:SF9">
    <property type="entry name" value="SLR1591 PROTEIN"/>
    <property type="match status" value="1"/>
</dbReference>
<dbReference type="Gene3D" id="3.50.50.100">
    <property type="match status" value="1"/>
</dbReference>
<dbReference type="GO" id="GO:0003955">
    <property type="term" value="F:NAD(P)H dehydrogenase (quinone) activity"/>
    <property type="evidence" value="ECO:0007669"/>
    <property type="project" value="TreeGrafter"/>
</dbReference>
<reference evidence="6 7" key="1">
    <citation type="submission" date="2017-06" db="EMBL/GenBank/DDBJ databases">
        <title>Azoarcus.</title>
        <authorList>
            <person name="Woo J.-H."/>
            <person name="Kim H.-S."/>
        </authorList>
    </citation>
    <scope>NUCLEOTIDE SEQUENCE [LARGE SCALE GENOMIC DNA]</scope>
    <source>
        <strain evidence="6 7">TSPY31</strain>
    </source>
</reference>
<evidence type="ECO:0000256" key="2">
    <source>
        <dbReference type="ARBA" id="ARBA00022630"/>
    </source>
</evidence>
<keyword evidence="3" id="KW-0274">FAD</keyword>
<evidence type="ECO:0000259" key="5">
    <source>
        <dbReference type="Pfam" id="PF07992"/>
    </source>
</evidence>
<proteinExistence type="predicted"/>
<accession>A0A2U8GW03</accession>
<evidence type="ECO:0000256" key="4">
    <source>
        <dbReference type="ARBA" id="ARBA00023002"/>
    </source>
</evidence>
<dbReference type="RefSeq" id="WP_108951292.1">
    <property type="nucleotide sequence ID" value="NZ_CP022187.1"/>
</dbReference>
<dbReference type="EMBL" id="CP022187">
    <property type="protein sequence ID" value="AWI77594.1"/>
    <property type="molecule type" value="Genomic_DNA"/>
</dbReference>
<dbReference type="InterPro" id="IPR051169">
    <property type="entry name" value="NADH-Q_oxidoreductase"/>
</dbReference>